<evidence type="ECO:0000259" key="5">
    <source>
        <dbReference type="Pfam" id="PF13296"/>
    </source>
</evidence>
<dbReference type="NCBIfam" id="TIGR03361">
    <property type="entry name" value="VI_Rhs_Vgr"/>
    <property type="match status" value="1"/>
</dbReference>
<keyword evidence="7" id="KW-1185">Reference proteome</keyword>
<dbReference type="InterPro" id="IPR006533">
    <property type="entry name" value="T6SS_Vgr_RhsGE"/>
</dbReference>
<dbReference type="InterPro" id="IPR018769">
    <property type="entry name" value="VgrG2_DUF2345"/>
</dbReference>
<reference evidence="6 7" key="1">
    <citation type="submission" date="2020-04" db="EMBL/GenBank/DDBJ databases">
        <title>Genome sequencing of novel species.</title>
        <authorList>
            <person name="Heo J."/>
            <person name="Kim S.-J."/>
            <person name="Kim J.-S."/>
            <person name="Hong S.-B."/>
            <person name="Kwon S.-W."/>
        </authorList>
    </citation>
    <scope>NUCLEOTIDE SEQUENCE [LARGE SCALE GENOMIC DNA]</scope>
    <source>
        <strain evidence="6 7">GN2-R2</strain>
    </source>
</reference>
<dbReference type="Gene3D" id="2.40.50.230">
    <property type="entry name" value="Gp5 N-terminal domain"/>
    <property type="match status" value="1"/>
</dbReference>
<dbReference type="InterPro" id="IPR028244">
    <property type="entry name" value="T6SS_Rhs_Vgr_dom"/>
</dbReference>
<accession>A0A7Z2ZR97</accession>
<evidence type="ECO:0000313" key="7">
    <source>
        <dbReference type="Proteomes" id="UP000502415"/>
    </source>
</evidence>
<dbReference type="Pfam" id="PF10106">
    <property type="entry name" value="DUF2345"/>
    <property type="match status" value="1"/>
</dbReference>
<feature type="region of interest" description="Disordered" evidence="2">
    <location>
        <begin position="869"/>
        <end position="902"/>
    </location>
</feature>
<feature type="domain" description="DUF2345" evidence="4">
    <location>
        <begin position="703"/>
        <end position="844"/>
    </location>
</feature>
<evidence type="ECO:0000256" key="1">
    <source>
        <dbReference type="ARBA" id="ARBA00005558"/>
    </source>
</evidence>
<dbReference type="AlphaFoldDB" id="A0A7Z2ZR97"/>
<gene>
    <name evidence="6" type="ORF">HH212_03620</name>
</gene>
<feature type="domain" description="Gp5/Type VI secretion system Vgr protein OB-fold" evidence="3">
    <location>
        <begin position="484"/>
        <end position="531"/>
    </location>
</feature>
<dbReference type="RefSeq" id="WP_169434129.1">
    <property type="nucleotide sequence ID" value="NZ_CP051685.1"/>
</dbReference>
<evidence type="ECO:0000259" key="4">
    <source>
        <dbReference type="Pfam" id="PF10106"/>
    </source>
</evidence>
<dbReference type="Pfam" id="PF04717">
    <property type="entry name" value="Phage_base_V"/>
    <property type="match status" value="1"/>
</dbReference>
<dbReference type="NCBIfam" id="TIGR01646">
    <property type="entry name" value="vgr_GE"/>
    <property type="match status" value="1"/>
</dbReference>
<dbReference type="InterPro" id="IPR037026">
    <property type="entry name" value="Vgr_OB-fold_dom_sf"/>
</dbReference>
<evidence type="ECO:0000313" key="6">
    <source>
        <dbReference type="EMBL" id="QJD99232.1"/>
    </source>
</evidence>
<dbReference type="SUPFAM" id="SSF69255">
    <property type="entry name" value="gp5 N-terminal domain-like"/>
    <property type="match status" value="1"/>
</dbReference>
<dbReference type="Pfam" id="PF05954">
    <property type="entry name" value="Phage_GPD"/>
    <property type="match status" value="1"/>
</dbReference>
<protein>
    <submittedName>
        <fullName evidence="6">Type VI secretion system tip protein VgrG</fullName>
    </submittedName>
</protein>
<dbReference type="KEGG" id="mfy:HH212_03620"/>
<organism evidence="6 7">
    <name type="scientific">Massilia forsythiae</name>
    <dbReference type="NCBI Taxonomy" id="2728020"/>
    <lineage>
        <taxon>Bacteria</taxon>
        <taxon>Pseudomonadati</taxon>
        <taxon>Pseudomonadota</taxon>
        <taxon>Betaproteobacteria</taxon>
        <taxon>Burkholderiales</taxon>
        <taxon>Oxalobacteraceae</taxon>
        <taxon>Telluria group</taxon>
        <taxon>Massilia</taxon>
    </lineage>
</organism>
<evidence type="ECO:0000256" key="2">
    <source>
        <dbReference type="SAM" id="MobiDB-lite"/>
    </source>
</evidence>
<evidence type="ECO:0000259" key="3">
    <source>
        <dbReference type="Pfam" id="PF04717"/>
    </source>
</evidence>
<dbReference type="Gene3D" id="4.10.220.110">
    <property type="match status" value="1"/>
</dbReference>
<proteinExistence type="inferred from homology"/>
<dbReference type="SUPFAM" id="SSF69279">
    <property type="entry name" value="Phage tail proteins"/>
    <property type="match status" value="2"/>
</dbReference>
<dbReference type="Proteomes" id="UP000502415">
    <property type="component" value="Chromosome"/>
</dbReference>
<dbReference type="InterPro" id="IPR017847">
    <property type="entry name" value="T6SS_RhsGE_Vgr_subset"/>
</dbReference>
<dbReference type="InterPro" id="IPR006531">
    <property type="entry name" value="Gp5/Vgr_OB"/>
</dbReference>
<sequence length="918" mass="99038">MDVIESAWRNAIGGLSDKNRPIGLRLWNKRVRTADPLLVQHVSGVETMCGGIDYTLLCVSIRAGLPLKEFIANPAELQFVTDKGDLRCVCGIVVAVAEGQSDGGLATYRLVVRDAFALLDKTCNTRVFRDVSEIDITTILLKEWRAVNPVAAHAFDFELRLSKTYPPRGFTLQYNESTAAFLRRLWKRRGIAWFIRPGALGDLRDGDAPCHTLVLFDDAMALKQNAAGTVRFHRDAATETRDTVTAWHAARSLTPGSTAGSSYDYLRGGTATSEDTGLADQGALGNRFAASLDDYLVDVPHAGADGADYRSLGRARMLRHEYEAKFFHGEGSVRDMRVGEWNGVSGHPELDTHPERERVFVITELCVDAENNLPKTLDDRVRRLFARNGWHAAGQDDDAGLAHASAERGVRYTNRFTCVRRGIPIVPRYDPRVDLPRTELQYVTVVGPVNEEIHCDHLGRVKVRFPGCRPEDHEHAHGAGASGTDRDSAWVQVASPWAGDGYGTISLPRVGHQVLCAFVGGDPDKPLIIGRAHGGQAPPPSFSRVSLLPGDRYLSGIVSKEGGAYRYNQLRLDDTPGQISAQLASVHGQTQLNLGYLTHPRREGKAEARGQGFELASDESGTIRTAKSLLVSAWKRLGASGTQLSASEHLALMQDCLDLFKTLGQYATEHQGLPVDPVPQAALKSDLDVMPGAATGDPCGVEGKPTLSLTAPAGIAFSTPKTIVSYAGVNLDSVAQQHMQLASGQRFNLNAGKGISLFAHAGGITQVAHHGVFLMQSQHDDMKLDAARDLKASAHGRVVFMAEQEVTFIVGGGAYLTLKGGNAEIGGPGVLTVKTAGHHWDGPASGKADLPSFGKGDFERTPRLLRATDGKPVPDMQAQVEQPDAGTLSGASNAAGEGPQVKADRLQQLKAVFRKVMK</sequence>
<feature type="domain" description="Putative type VI secretion system Rhs element associated Vgr" evidence="5">
    <location>
        <begin position="564"/>
        <end position="667"/>
    </location>
</feature>
<dbReference type="Pfam" id="PF13296">
    <property type="entry name" value="T6SS_Vgr"/>
    <property type="match status" value="1"/>
</dbReference>
<dbReference type="Gene3D" id="2.30.110.50">
    <property type="match status" value="1"/>
</dbReference>
<comment type="similarity">
    <text evidence="1">Belongs to the VgrG protein family.</text>
</comment>
<name>A0A7Z2ZR97_9BURK</name>
<dbReference type="Gene3D" id="3.55.50.10">
    <property type="entry name" value="Baseplate protein-like domains"/>
    <property type="match status" value="1"/>
</dbReference>
<dbReference type="EMBL" id="CP051685">
    <property type="protein sequence ID" value="QJD99232.1"/>
    <property type="molecule type" value="Genomic_DNA"/>
</dbReference>